<keyword evidence="2" id="KW-1185">Reference proteome</keyword>
<sequence length="140" mass="15521">MLHVNGYGHGLPTATSLLAAALDTRERRMLPACFSSIGPGRTNVMWRHSIGPDRQTYGQAIGRILPLASKSCCGLHGLYHFLFRSSLQDASRTIILKHARTLHLCLSPVTSEIVPFHLALFTSTPCYERMSYPTGHYVEP</sequence>
<name>N1PD65_DOTSN</name>
<evidence type="ECO:0000313" key="2">
    <source>
        <dbReference type="Proteomes" id="UP000016933"/>
    </source>
</evidence>
<accession>N1PD65</accession>
<proteinExistence type="predicted"/>
<reference evidence="1 2" key="2">
    <citation type="journal article" date="2012" name="PLoS Pathog.">
        <title>Diverse lifestyles and strategies of plant pathogenesis encoded in the genomes of eighteen Dothideomycetes fungi.</title>
        <authorList>
            <person name="Ohm R.A."/>
            <person name="Feau N."/>
            <person name="Henrissat B."/>
            <person name="Schoch C.L."/>
            <person name="Horwitz B.A."/>
            <person name="Barry K.W."/>
            <person name="Condon B.J."/>
            <person name="Copeland A.C."/>
            <person name="Dhillon B."/>
            <person name="Glaser F."/>
            <person name="Hesse C.N."/>
            <person name="Kosti I."/>
            <person name="LaButti K."/>
            <person name="Lindquist E.A."/>
            <person name="Lucas S."/>
            <person name="Salamov A.A."/>
            <person name="Bradshaw R.E."/>
            <person name="Ciuffetti L."/>
            <person name="Hamelin R.C."/>
            <person name="Kema G.H.J."/>
            <person name="Lawrence C."/>
            <person name="Scott J.A."/>
            <person name="Spatafora J.W."/>
            <person name="Turgeon B.G."/>
            <person name="de Wit P.J.G.M."/>
            <person name="Zhong S."/>
            <person name="Goodwin S.B."/>
            <person name="Grigoriev I.V."/>
        </authorList>
    </citation>
    <scope>NUCLEOTIDE SEQUENCE [LARGE SCALE GENOMIC DNA]</scope>
    <source>
        <strain evidence="2">NZE10 / CBS 128990</strain>
    </source>
</reference>
<gene>
    <name evidence="1" type="ORF">DOTSEDRAFT_75804</name>
</gene>
<organism evidence="1 2">
    <name type="scientific">Dothistroma septosporum (strain NZE10 / CBS 128990)</name>
    <name type="common">Red band needle blight fungus</name>
    <name type="synonym">Mycosphaerella pini</name>
    <dbReference type="NCBI Taxonomy" id="675120"/>
    <lineage>
        <taxon>Eukaryota</taxon>
        <taxon>Fungi</taxon>
        <taxon>Dikarya</taxon>
        <taxon>Ascomycota</taxon>
        <taxon>Pezizomycotina</taxon>
        <taxon>Dothideomycetes</taxon>
        <taxon>Dothideomycetidae</taxon>
        <taxon>Mycosphaerellales</taxon>
        <taxon>Mycosphaerellaceae</taxon>
        <taxon>Dothistroma</taxon>
    </lineage>
</organism>
<protein>
    <submittedName>
        <fullName evidence="1">Uncharacterized protein</fullName>
    </submittedName>
</protein>
<evidence type="ECO:0000313" key="1">
    <source>
        <dbReference type="EMBL" id="EME38379.1"/>
    </source>
</evidence>
<dbReference type="HOGENOM" id="CLU_1835123_0_0_1"/>
<dbReference type="AlphaFoldDB" id="N1PD65"/>
<dbReference type="EMBL" id="KB446547">
    <property type="protein sequence ID" value="EME38379.1"/>
    <property type="molecule type" value="Genomic_DNA"/>
</dbReference>
<reference evidence="2" key="1">
    <citation type="journal article" date="2012" name="PLoS Genet.">
        <title>The genomes of the fungal plant pathogens Cladosporium fulvum and Dothistroma septosporum reveal adaptation to different hosts and lifestyles but also signatures of common ancestry.</title>
        <authorList>
            <person name="de Wit P.J.G.M."/>
            <person name="van der Burgt A."/>
            <person name="Oekmen B."/>
            <person name="Stergiopoulos I."/>
            <person name="Abd-Elsalam K.A."/>
            <person name="Aerts A.L."/>
            <person name="Bahkali A.H."/>
            <person name="Beenen H.G."/>
            <person name="Chettri P."/>
            <person name="Cox M.P."/>
            <person name="Datema E."/>
            <person name="de Vries R.P."/>
            <person name="Dhillon B."/>
            <person name="Ganley A.R."/>
            <person name="Griffiths S.A."/>
            <person name="Guo Y."/>
            <person name="Hamelin R.C."/>
            <person name="Henrissat B."/>
            <person name="Kabir M.S."/>
            <person name="Jashni M.K."/>
            <person name="Kema G."/>
            <person name="Klaubauf S."/>
            <person name="Lapidus A."/>
            <person name="Levasseur A."/>
            <person name="Lindquist E."/>
            <person name="Mehrabi R."/>
            <person name="Ohm R.A."/>
            <person name="Owen T.J."/>
            <person name="Salamov A."/>
            <person name="Schwelm A."/>
            <person name="Schijlen E."/>
            <person name="Sun H."/>
            <person name="van den Burg H.A."/>
            <person name="van Ham R.C.H.J."/>
            <person name="Zhang S."/>
            <person name="Goodwin S.B."/>
            <person name="Grigoriev I.V."/>
            <person name="Collemare J."/>
            <person name="Bradshaw R.E."/>
        </authorList>
    </citation>
    <scope>NUCLEOTIDE SEQUENCE [LARGE SCALE GENOMIC DNA]</scope>
    <source>
        <strain evidence="2">NZE10 / CBS 128990</strain>
    </source>
</reference>
<dbReference type="Proteomes" id="UP000016933">
    <property type="component" value="Unassembled WGS sequence"/>
</dbReference>